<feature type="compositionally biased region" description="Basic and acidic residues" evidence="1">
    <location>
        <begin position="53"/>
        <end position="66"/>
    </location>
</feature>
<proteinExistence type="predicted"/>
<evidence type="ECO:0000256" key="1">
    <source>
        <dbReference type="SAM" id="MobiDB-lite"/>
    </source>
</evidence>
<reference evidence="2 3" key="1">
    <citation type="submission" date="2019-03" db="EMBL/GenBank/DDBJ databases">
        <title>First draft genome of Liparis tanakae, snailfish: a comprehensive survey of snailfish specific genes.</title>
        <authorList>
            <person name="Kim W."/>
            <person name="Song I."/>
            <person name="Jeong J.-H."/>
            <person name="Kim D."/>
            <person name="Kim S."/>
            <person name="Ryu S."/>
            <person name="Song J.Y."/>
            <person name="Lee S.K."/>
        </authorList>
    </citation>
    <scope>NUCLEOTIDE SEQUENCE [LARGE SCALE GENOMIC DNA]</scope>
    <source>
        <tissue evidence="2">Muscle</tissue>
    </source>
</reference>
<sequence>MRSYCAIESRAPPRSEASHAPRRRRIVAIEREGRVETSRTDARPDLAAGSSRSRQDAARRSSERTPRTSVPHRAAAAGGGNRRIFCDTSKEREEELRAAGGRPSQRRNINISDGIFGKCGRGDVFVIFLDYGNLASGA</sequence>
<feature type="compositionally biased region" description="Basic and acidic residues" evidence="1">
    <location>
        <begin position="84"/>
        <end position="97"/>
    </location>
</feature>
<evidence type="ECO:0000313" key="3">
    <source>
        <dbReference type="Proteomes" id="UP000314294"/>
    </source>
</evidence>
<feature type="compositionally biased region" description="Basic and acidic residues" evidence="1">
    <location>
        <begin position="27"/>
        <end position="44"/>
    </location>
</feature>
<name>A0A4Z2EZ28_9TELE</name>
<dbReference type="Proteomes" id="UP000314294">
    <property type="component" value="Unassembled WGS sequence"/>
</dbReference>
<dbReference type="EMBL" id="SRLO01002016">
    <property type="protein sequence ID" value="TNN34217.1"/>
    <property type="molecule type" value="Genomic_DNA"/>
</dbReference>
<organism evidence="2 3">
    <name type="scientific">Liparis tanakae</name>
    <name type="common">Tanaka's snailfish</name>
    <dbReference type="NCBI Taxonomy" id="230148"/>
    <lineage>
        <taxon>Eukaryota</taxon>
        <taxon>Metazoa</taxon>
        <taxon>Chordata</taxon>
        <taxon>Craniata</taxon>
        <taxon>Vertebrata</taxon>
        <taxon>Euteleostomi</taxon>
        <taxon>Actinopterygii</taxon>
        <taxon>Neopterygii</taxon>
        <taxon>Teleostei</taxon>
        <taxon>Neoteleostei</taxon>
        <taxon>Acanthomorphata</taxon>
        <taxon>Eupercaria</taxon>
        <taxon>Perciformes</taxon>
        <taxon>Cottioidei</taxon>
        <taxon>Cottales</taxon>
        <taxon>Liparidae</taxon>
        <taxon>Liparis</taxon>
    </lineage>
</organism>
<dbReference type="AlphaFoldDB" id="A0A4Z2EZ28"/>
<keyword evidence="3" id="KW-1185">Reference proteome</keyword>
<comment type="caution">
    <text evidence="2">The sequence shown here is derived from an EMBL/GenBank/DDBJ whole genome shotgun (WGS) entry which is preliminary data.</text>
</comment>
<accession>A0A4Z2EZ28</accession>
<feature type="region of interest" description="Disordered" evidence="1">
    <location>
        <begin position="1"/>
        <end position="110"/>
    </location>
</feature>
<evidence type="ECO:0000313" key="2">
    <source>
        <dbReference type="EMBL" id="TNN34217.1"/>
    </source>
</evidence>
<protein>
    <submittedName>
        <fullName evidence="2">Uncharacterized protein</fullName>
    </submittedName>
</protein>
<gene>
    <name evidence="2" type="ORF">EYF80_055620</name>
</gene>